<dbReference type="Gene3D" id="1.10.1740.10">
    <property type="match status" value="1"/>
</dbReference>
<keyword evidence="4" id="KW-0731">Sigma factor</keyword>
<keyword evidence="3" id="KW-0805">Transcription regulation</keyword>
<dbReference type="SUPFAM" id="SSF54427">
    <property type="entry name" value="NTF2-like"/>
    <property type="match status" value="1"/>
</dbReference>
<dbReference type="OrthoDB" id="3211555at2"/>
<dbReference type="Gene3D" id="3.10.450.50">
    <property type="match status" value="1"/>
</dbReference>
<dbReference type="SUPFAM" id="SSF88659">
    <property type="entry name" value="Sigma3 and sigma4 domains of RNA polymerase sigma factors"/>
    <property type="match status" value="1"/>
</dbReference>
<dbReference type="GO" id="GO:0006352">
    <property type="term" value="P:DNA-templated transcription initiation"/>
    <property type="evidence" value="ECO:0007669"/>
    <property type="project" value="InterPro"/>
</dbReference>
<gene>
    <name evidence="8" type="ORF">DPM12_11140</name>
</gene>
<evidence type="ECO:0000259" key="6">
    <source>
        <dbReference type="Pfam" id="PF04542"/>
    </source>
</evidence>
<dbReference type="Proteomes" id="UP000250462">
    <property type="component" value="Unassembled WGS sequence"/>
</dbReference>
<dbReference type="GO" id="GO:0016987">
    <property type="term" value="F:sigma factor activity"/>
    <property type="evidence" value="ECO:0007669"/>
    <property type="project" value="UniProtKB-KW"/>
</dbReference>
<dbReference type="InterPro" id="IPR013325">
    <property type="entry name" value="RNA_pol_sigma_r2"/>
</dbReference>
<keyword evidence="5" id="KW-0804">Transcription</keyword>
<comment type="similarity">
    <text evidence="1">Belongs to the sigma-70 factor family. ECF subfamily.</text>
</comment>
<dbReference type="InterPro" id="IPR032710">
    <property type="entry name" value="NTF2-like_dom_sf"/>
</dbReference>
<reference evidence="8 9" key="1">
    <citation type="submission" date="2018-06" db="EMBL/GenBank/DDBJ databases">
        <title>Phytoactinopolyspora halophila sp. nov., a novel halophilic actinomycete isolated from a saline soil in China.</title>
        <authorList>
            <person name="Tang S.-K."/>
        </authorList>
    </citation>
    <scope>NUCLEOTIDE SEQUENCE [LARGE SCALE GENOMIC DNA]</scope>
    <source>
        <strain evidence="8 9">YIM 96934</strain>
    </source>
</reference>
<dbReference type="InterPro" id="IPR007627">
    <property type="entry name" value="RNA_pol_sigma70_r2"/>
</dbReference>
<dbReference type="SUPFAM" id="SSF88946">
    <property type="entry name" value="Sigma2 domain of RNA polymerase sigma factors"/>
    <property type="match status" value="1"/>
</dbReference>
<name>A0A329QPB5_9ACTN</name>
<protein>
    <submittedName>
        <fullName evidence="8">RNA polymerase subunit sigma-24</fullName>
    </submittedName>
</protein>
<dbReference type="InterPro" id="IPR052704">
    <property type="entry name" value="ECF_Sigma-70_Domain"/>
</dbReference>
<dbReference type="InterPro" id="IPR036388">
    <property type="entry name" value="WH-like_DNA-bd_sf"/>
</dbReference>
<organism evidence="8 9">
    <name type="scientific">Phytoactinopolyspora halophila</name>
    <dbReference type="NCBI Taxonomy" id="1981511"/>
    <lineage>
        <taxon>Bacteria</taxon>
        <taxon>Bacillati</taxon>
        <taxon>Actinomycetota</taxon>
        <taxon>Actinomycetes</taxon>
        <taxon>Jiangellales</taxon>
        <taxon>Jiangellaceae</taxon>
        <taxon>Phytoactinopolyspora</taxon>
    </lineage>
</organism>
<evidence type="ECO:0000256" key="4">
    <source>
        <dbReference type="ARBA" id="ARBA00023082"/>
    </source>
</evidence>
<dbReference type="AlphaFoldDB" id="A0A329QPB5"/>
<dbReference type="GO" id="GO:0003677">
    <property type="term" value="F:DNA binding"/>
    <property type="evidence" value="ECO:0007669"/>
    <property type="project" value="InterPro"/>
</dbReference>
<dbReference type="PANTHER" id="PTHR30173">
    <property type="entry name" value="SIGMA 19 FACTOR"/>
    <property type="match status" value="1"/>
</dbReference>
<evidence type="ECO:0000256" key="2">
    <source>
        <dbReference type="ARBA" id="ARBA00011344"/>
    </source>
</evidence>
<dbReference type="NCBIfam" id="NF007214">
    <property type="entry name" value="PRK09636.1"/>
    <property type="match status" value="1"/>
</dbReference>
<comment type="subunit">
    <text evidence="2">Interacts transiently with the RNA polymerase catalytic core formed by RpoA, RpoB, RpoC and RpoZ (2 alpha, 1 beta, 1 beta' and 1 omega subunit) to form the RNA polymerase holoenzyme that can initiate transcription.</text>
</comment>
<proteinExistence type="inferred from homology"/>
<dbReference type="InterPro" id="IPR014284">
    <property type="entry name" value="RNA_pol_sigma-70_dom"/>
</dbReference>
<dbReference type="EMBL" id="QMIG01000009">
    <property type="protein sequence ID" value="RAW14204.1"/>
    <property type="molecule type" value="Genomic_DNA"/>
</dbReference>
<dbReference type="Gene3D" id="1.10.10.10">
    <property type="entry name" value="Winged helix-like DNA-binding domain superfamily/Winged helix DNA-binding domain"/>
    <property type="match status" value="1"/>
</dbReference>
<dbReference type="NCBIfam" id="TIGR02957">
    <property type="entry name" value="SigX4"/>
    <property type="match status" value="1"/>
</dbReference>
<feature type="domain" description="RNA polymerase sigma factor 70 region 4 type 2" evidence="7">
    <location>
        <begin position="108"/>
        <end position="158"/>
    </location>
</feature>
<dbReference type="NCBIfam" id="TIGR02937">
    <property type="entry name" value="sigma70-ECF"/>
    <property type="match status" value="1"/>
</dbReference>
<sequence>MRGARAVSDPFDQHRRLLFTVAYEMLGNVADAEDVVQDTWLRWSAADRSDVADPRAYLVRITTRLSLNRLRTLRTQRETYVGSWLPEPLITSPDAATDVERAEDVSMAMLVVLETLAPLERAVFVLREVFGLPHAEIATVLERSEASVRQLARRARQHVHERRPRFDTDPAQRQEVTSRFLQAAEGGDVQALVGVLAPDVVMISDSGGKAKAPRHPVVTADRVARTILGIVQKDESQQLEYEYTELNYAPAVVGWRGDEPRAALLFEIQHGCITRLLLFRNPERMAGLARAGTRAIVARRSPDERYAGA</sequence>
<accession>A0A329QPB5</accession>
<comment type="caution">
    <text evidence="8">The sequence shown here is derived from an EMBL/GenBank/DDBJ whole genome shotgun (WGS) entry which is preliminary data.</text>
</comment>
<evidence type="ECO:0000313" key="8">
    <source>
        <dbReference type="EMBL" id="RAW14204.1"/>
    </source>
</evidence>
<keyword evidence="9" id="KW-1185">Reference proteome</keyword>
<dbReference type="Pfam" id="PF04542">
    <property type="entry name" value="Sigma70_r2"/>
    <property type="match status" value="1"/>
</dbReference>
<dbReference type="InterPro" id="IPR013324">
    <property type="entry name" value="RNA_pol_sigma_r3/r4-like"/>
</dbReference>
<dbReference type="InterPro" id="IPR014303">
    <property type="entry name" value="RNA_pol_sigma-70_ECF"/>
</dbReference>
<evidence type="ECO:0000313" key="9">
    <source>
        <dbReference type="Proteomes" id="UP000250462"/>
    </source>
</evidence>
<feature type="domain" description="RNA polymerase sigma-70 region 2" evidence="6">
    <location>
        <begin position="11"/>
        <end position="74"/>
    </location>
</feature>
<evidence type="ECO:0000259" key="7">
    <source>
        <dbReference type="Pfam" id="PF08281"/>
    </source>
</evidence>
<dbReference type="InterPro" id="IPR013249">
    <property type="entry name" value="RNA_pol_sigma70_r4_t2"/>
</dbReference>
<evidence type="ECO:0000256" key="3">
    <source>
        <dbReference type="ARBA" id="ARBA00023015"/>
    </source>
</evidence>
<evidence type="ECO:0000256" key="1">
    <source>
        <dbReference type="ARBA" id="ARBA00010641"/>
    </source>
</evidence>
<dbReference type="Pfam" id="PF08281">
    <property type="entry name" value="Sigma70_r4_2"/>
    <property type="match status" value="1"/>
</dbReference>
<dbReference type="PANTHER" id="PTHR30173:SF36">
    <property type="entry name" value="ECF RNA POLYMERASE SIGMA FACTOR SIGJ"/>
    <property type="match status" value="1"/>
</dbReference>
<evidence type="ECO:0000256" key="5">
    <source>
        <dbReference type="ARBA" id="ARBA00023163"/>
    </source>
</evidence>